<gene>
    <name evidence="5" type="ORF">AALO_G00114550</name>
</gene>
<keyword evidence="4" id="KW-0131">Cell cycle</keyword>
<dbReference type="FunFam" id="3.30.2260.10:FF:000001">
    <property type="entry name" value="Enhancer of rudimentary homolog"/>
    <property type="match status" value="1"/>
</dbReference>
<organism evidence="5 6">
    <name type="scientific">Alosa alosa</name>
    <name type="common">allis shad</name>
    <dbReference type="NCBI Taxonomy" id="278164"/>
    <lineage>
        <taxon>Eukaryota</taxon>
        <taxon>Metazoa</taxon>
        <taxon>Chordata</taxon>
        <taxon>Craniata</taxon>
        <taxon>Vertebrata</taxon>
        <taxon>Euteleostomi</taxon>
        <taxon>Actinopterygii</taxon>
        <taxon>Neopterygii</taxon>
        <taxon>Teleostei</taxon>
        <taxon>Clupei</taxon>
        <taxon>Clupeiformes</taxon>
        <taxon>Clupeoidei</taxon>
        <taxon>Clupeidae</taxon>
        <taxon>Alosa</taxon>
    </lineage>
</organism>
<evidence type="ECO:0000313" key="5">
    <source>
        <dbReference type="EMBL" id="KAG5277185.1"/>
    </source>
</evidence>
<dbReference type="InterPro" id="IPR035912">
    <property type="entry name" value="EHR_sf"/>
</dbReference>
<evidence type="ECO:0000256" key="1">
    <source>
        <dbReference type="ARBA" id="ARBA00003742"/>
    </source>
</evidence>
<evidence type="ECO:0000256" key="2">
    <source>
        <dbReference type="ARBA" id="ARBA00007491"/>
    </source>
</evidence>
<dbReference type="SUPFAM" id="SSF143875">
    <property type="entry name" value="ERH-like"/>
    <property type="match status" value="1"/>
</dbReference>
<dbReference type="Gene3D" id="3.30.2260.10">
    <property type="entry name" value="Enhancer of rudimentary"/>
    <property type="match status" value="1"/>
</dbReference>
<dbReference type="PANTHER" id="PTHR12373:SF0">
    <property type="entry name" value="ENHANCER OF RUDIMENTARY HOMOLOG"/>
    <property type="match status" value="1"/>
</dbReference>
<protein>
    <recommendedName>
        <fullName evidence="3">Enhancer of rudimentary homolog</fullName>
    </recommendedName>
</protein>
<dbReference type="PROSITE" id="PS01290">
    <property type="entry name" value="ER"/>
    <property type="match status" value="1"/>
</dbReference>
<name>A0AAV6GQJ6_9TELE</name>
<keyword evidence="6" id="KW-1185">Reference proteome</keyword>
<evidence type="ECO:0000256" key="4">
    <source>
        <dbReference type="ARBA" id="ARBA00023306"/>
    </source>
</evidence>
<comment type="similarity">
    <text evidence="2">Belongs to the E(R) family.</text>
</comment>
<evidence type="ECO:0000256" key="3">
    <source>
        <dbReference type="ARBA" id="ARBA00014423"/>
    </source>
</evidence>
<reference evidence="5" key="1">
    <citation type="submission" date="2020-10" db="EMBL/GenBank/DDBJ databases">
        <title>Chromosome-scale genome assembly of the Allis shad, Alosa alosa.</title>
        <authorList>
            <person name="Margot Z."/>
            <person name="Christophe K."/>
            <person name="Cabau C."/>
            <person name="Louis A."/>
            <person name="Berthelot C."/>
            <person name="Parey E."/>
            <person name="Roest Crollius H."/>
            <person name="Montfort J."/>
            <person name="Robinson-Rechavi M."/>
            <person name="Bucao C."/>
            <person name="Bouchez O."/>
            <person name="Gislard M."/>
            <person name="Lluch J."/>
            <person name="Milhes M."/>
            <person name="Lampietro C."/>
            <person name="Lopez Roques C."/>
            <person name="Donnadieu C."/>
            <person name="Braasch I."/>
            <person name="Desvignes T."/>
            <person name="Postlethwait J."/>
            <person name="Bobe J."/>
            <person name="Guiguen Y."/>
        </authorList>
    </citation>
    <scope>NUCLEOTIDE SEQUENCE</scope>
    <source>
        <strain evidence="5">M-15738</strain>
        <tissue evidence="5">Blood</tissue>
    </source>
</reference>
<comment type="function">
    <text evidence="1">May have a role in the cell cycle.</text>
</comment>
<dbReference type="Proteomes" id="UP000823561">
    <property type="component" value="Chromosome 8"/>
</dbReference>
<dbReference type="AlphaFoldDB" id="A0AAV6GQJ6"/>
<accession>A0AAV6GQJ6</accession>
<comment type="caution">
    <text evidence="5">The sequence shown here is derived from an EMBL/GenBank/DDBJ whole genome shotgun (WGS) entry which is preliminary data.</text>
</comment>
<proteinExistence type="inferred from homology"/>
<dbReference type="EMBL" id="JADWDJ010000008">
    <property type="protein sequence ID" value="KAG5277185.1"/>
    <property type="molecule type" value="Genomic_DNA"/>
</dbReference>
<dbReference type="PANTHER" id="PTHR12373">
    <property type="entry name" value="ENHANCER OF RUDIMENTARY ERH"/>
    <property type="match status" value="1"/>
</dbReference>
<dbReference type="Pfam" id="PF01133">
    <property type="entry name" value="ER"/>
    <property type="match status" value="1"/>
</dbReference>
<dbReference type="InterPro" id="IPR000781">
    <property type="entry name" value="ERH"/>
</dbReference>
<evidence type="ECO:0000313" key="6">
    <source>
        <dbReference type="Proteomes" id="UP000823561"/>
    </source>
</evidence>
<sequence>MKLNQNVGLQMATSTAFPLLHNSSRWRCGLAKRGLILPEVLGKVFLVTICWRLVSSSVLASCKFQQLFCFQSLSPSQAMSHTILLVQPTKRPEGRTYADYESVNECMEGVCKMYEEHLKRMNPNSPSITYDISQLFDFVDDLADLSCLVYRADTQTYQPYNKDWIKEKIYVLLRRQAQQAGK</sequence>